<evidence type="ECO:0000256" key="1">
    <source>
        <dbReference type="ARBA" id="ARBA00043985"/>
    </source>
</evidence>
<evidence type="ECO:0000313" key="3">
    <source>
        <dbReference type="EMBL" id="VAW07038.1"/>
    </source>
</evidence>
<proteinExistence type="inferred from homology"/>
<name>A0A3B0SNJ2_9ZZZZ</name>
<gene>
    <name evidence="3" type="ORF">MNBD_ALPHA01-508</name>
</gene>
<dbReference type="EMBL" id="UOEJ01000258">
    <property type="protein sequence ID" value="VAW07038.1"/>
    <property type="molecule type" value="Genomic_DNA"/>
</dbReference>
<feature type="coiled-coil region" evidence="2">
    <location>
        <begin position="47"/>
        <end position="74"/>
    </location>
</feature>
<accession>A0A3B0SNJ2</accession>
<comment type="similarity">
    <text evidence="1">Belongs to the PspA/Vipp/IM30 family.</text>
</comment>
<dbReference type="NCBIfam" id="TIGR02977">
    <property type="entry name" value="phageshock_pspA"/>
    <property type="match status" value="1"/>
</dbReference>
<dbReference type="AlphaFoldDB" id="A0A3B0SNJ2"/>
<dbReference type="Pfam" id="PF04012">
    <property type="entry name" value="PspA_IM30"/>
    <property type="match status" value="1"/>
</dbReference>
<dbReference type="GO" id="GO:0009271">
    <property type="term" value="P:phage shock"/>
    <property type="evidence" value="ECO:0007669"/>
    <property type="project" value="TreeGrafter"/>
</dbReference>
<dbReference type="PANTHER" id="PTHR31088">
    <property type="entry name" value="MEMBRANE-ASSOCIATED PROTEIN VIPP1, CHLOROPLASTIC"/>
    <property type="match status" value="1"/>
</dbReference>
<feature type="coiled-coil region" evidence="2">
    <location>
        <begin position="101"/>
        <end position="142"/>
    </location>
</feature>
<protein>
    <submittedName>
        <fullName evidence="3">Phage shock protein A @ Suppressor of sigma54-dependent transcription, PspA-like</fullName>
    </submittedName>
</protein>
<reference evidence="3" key="1">
    <citation type="submission" date="2018-06" db="EMBL/GenBank/DDBJ databases">
        <authorList>
            <person name="Zhirakovskaya E."/>
        </authorList>
    </citation>
    <scope>NUCLEOTIDE SEQUENCE</scope>
</reference>
<sequence length="226" mass="25811">MGIFTRLTDIVNSNINHILDKAEDPAKMIRMMVQEMEDTLVEVRSSAARVIADRKELERNLLRLQDAQDEWYSKAELALNKDREDLANAALIERSKMAELAADLENDREPLDEALKKYEGDIISLEAKIKEAKQKQRSLVERQESASSQLKVRQKLYDNRIGDVMVRFTQMEKRVDDTESRVEAADLGREKSLNEEFSDLESQQKVADDLAVLKAKMAKGKKSAAK</sequence>
<dbReference type="InterPro" id="IPR014319">
    <property type="entry name" value="Phageshock_PspA"/>
</dbReference>
<evidence type="ECO:0000256" key="2">
    <source>
        <dbReference type="SAM" id="Coils"/>
    </source>
</evidence>
<dbReference type="GO" id="GO:0005829">
    <property type="term" value="C:cytosol"/>
    <property type="evidence" value="ECO:0007669"/>
    <property type="project" value="TreeGrafter"/>
</dbReference>
<organism evidence="3">
    <name type="scientific">hydrothermal vent metagenome</name>
    <dbReference type="NCBI Taxonomy" id="652676"/>
    <lineage>
        <taxon>unclassified sequences</taxon>
        <taxon>metagenomes</taxon>
        <taxon>ecological metagenomes</taxon>
    </lineage>
</organism>
<dbReference type="PANTHER" id="PTHR31088:SF6">
    <property type="entry name" value="PHAGE SHOCK PROTEIN A"/>
    <property type="match status" value="1"/>
</dbReference>
<keyword evidence="2" id="KW-0175">Coiled coil</keyword>
<dbReference type="InterPro" id="IPR007157">
    <property type="entry name" value="PspA_VIPP1"/>
</dbReference>